<keyword evidence="2" id="KW-1185">Reference proteome</keyword>
<sequence>MTTLIAEADKPHRTLAPASMSLDSFPPELIEHIVECIPNAADLRTAALVHPVFLPWVRTAVFGTIRLTQANVYAFRKLVDTCPDVIPYIRTLNIPVIGGRFTTGATVGAGTLAKLTAMTRLKAHADPFDFRNLSAWERANLREGVKGLISVELMIDKLYPLPYWATLLDSCSALEHLDVQTDSNGWGMWTSQEVQIAIPKAEQSLAGRMRLRSLSIAGDVKLLTPLAAWLLPRGALNHLYSLELDVYYLYDEYGNATEDRRLPLVRAVMPNVRELTLHLDPPMPLDSASGHISLSAFPQLQTLYMRDGPDAELPLSLTWLASFLSLPPRTQHPALQYITLDHSILRRDLLSVPHATWVALENSLINSDSDAAEPPLPALKSLTFANPHKFSGNHPDSVPAEERVWFEEHVGDRMPRIAEVGVLKFGGDVNALRERMWGRGMVN</sequence>
<name>A0ABQ0KZR3_MYCCL</name>
<dbReference type="Proteomes" id="UP000815677">
    <property type="component" value="Unassembled WGS sequence"/>
</dbReference>
<evidence type="ECO:0008006" key="3">
    <source>
        <dbReference type="Google" id="ProtNLM"/>
    </source>
</evidence>
<evidence type="ECO:0000313" key="2">
    <source>
        <dbReference type="Proteomes" id="UP000815677"/>
    </source>
</evidence>
<reference evidence="1" key="1">
    <citation type="submission" date="2014-09" db="EMBL/GenBank/DDBJ databases">
        <title>Genome sequence of the luminous mushroom Mycena chlorophos for searching fungal bioluminescence genes.</title>
        <authorList>
            <person name="Tanaka Y."/>
            <person name="Kasuga D."/>
            <person name="Oba Y."/>
            <person name="Hase S."/>
            <person name="Sato K."/>
            <person name="Oba Y."/>
            <person name="Sakakibara Y."/>
        </authorList>
    </citation>
    <scope>NUCLEOTIDE SEQUENCE</scope>
</reference>
<evidence type="ECO:0000313" key="1">
    <source>
        <dbReference type="EMBL" id="GAT44408.1"/>
    </source>
</evidence>
<protein>
    <recommendedName>
        <fullName evidence="3">F-box domain-containing protein</fullName>
    </recommendedName>
</protein>
<accession>A0ABQ0KZR3</accession>
<gene>
    <name evidence="1" type="ORF">MCHLO_02037</name>
</gene>
<proteinExistence type="predicted"/>
<organism evidence="1 2">
    <name type="scientific">Mycena chlorophos</name>
    <name type="common">Agaric fungus</name>
    <name type="synonym">Agaricus chlorophos</name>
    <dbReference type="NCBI Taxonomy" id="658473"/>
    <lineage>
        <taxon>Eukaryota</taxon>
        <taxon>Fungi</taxon>
        <taxon>Dikarya</taxon>
        <taxon>Basidiomycota</taxon>
        <taxon>Agaricomycotina</taxon>
        <taxon>Agaricomycetes</taxon>
        <taxon>Agaricomycetidae</taxon>
        <taxon>Agaricales</taxon>
        <taxon>Marasmiineae</taxon>
        <taxon>Mycenaceae</taxon>
        <taxon>Mycena</taxon>
    </lineage>
</organism>
<dbReference type="EMBL" id="DF839700">
    <property type="protein sequence ID" value="GAT44408.1"/>
    <property type="molecule type" value="Genomic_DNA"/>
</dbReference>